<reference evidence="6 7" key="1">
    <citation type="submission" date="2018-06" db="EMBL/GenBank/DDBJ databases">
        <title>Comparative genomics reveals the genomic features of Rhizophagus irregularis, R. cerebriforme, R. diaphanum and Gigaspora rosea, and their symbiotic lifestyle signature.</title>
        <authorList>
            <person name="Morin E."/>
            <person name="San Clemente H."/>
            <person name="Chen E.C.H."/>
            <person name="De La Providencia I."/>
            <person name="Hainaut M."/>
            <person name="Kuo A."/>
            <person name="Kohler A."/>
            <person name="Murat C."/>
            <person name="Tang N."/>
            <person name="Roy S."/>
            <person name="Loubradou J."/>
            <person name="Henrissat B."/>
            <person name="Grigoriev I.V."/>
            <person name="Corradi N."/>
            <person name="Roux C."/>
            <person name="Martin F.M."/>
        </authorList>
    </citation>
    <scope>NUCLEOTIDE SEQUENCE [LARGE SCALE GENOMIC DNA]</scope>
    <source>
        <strain evidence="6 7">DAOM 227022</strain>
    </source>
</reference>
<evidence type="ECO:0000313" key="7">
    <source>
        <dbReference type="Proteomes" id="UP000265703"/>
    </source>
</evidence>
<evidence type="ECO:0000256" key="1">
    <source>
        <dbReference type="ARBA" id="ARBA00001933"/>
    </source>
</evidence>
<accession>A0A397SWX5</accession>
<keyword evidence="7" id="KW-1185">Reference proteome</keyword>
<dbReference type="InterPro" id="IPR015424">
    <property type="entry name" value="PyrdxlP-dep_Trfase"/>
</dbReference>
<dbReference type="OrthoDB" id="10263824at2759"/>
<dbReference type="GO" id="GO:0005739">
    <property type="term" value="C:mitochondrion"/>
    <property type="evidence" value="ECO:0007669"/>
    <property type="project" value="TreeGrafter"/>
</dbReference>
<evidence type="ECO:0000313" key="6">
    <source>
        <dbReference type="EMBL" id="RIA89166.1"/>
    </source>
</evidence>
<evidence type="ECO:0000256" key="4">
    <source>
        <dbReference type="ARBA" id="ARBA00023315"/>
    </source>
</evidence>
<sequence length="149" mass="16913">APGFIFTTLPPAIVAGAKASIQYLKESTKERELQQLNTRLLKNRLAQLDIPVIPNPSHIAPVFIGETETCKIASDQLLHERGIYVQSINYPTVAKGEERLRITPTPGHTEQMTDYLVNVLEKVWRKNDFKKASDWEKELVLALMFQILD</sequence>
<evidence type="ECO:0000259" key="5">
    <source>
        <dbReference type="Pfam" id="PF00155"/>
    </source>
</evidence>
<dbReference type="SUPFAM" id="SSF53383">
    <property type="entry name" value="PLP-dependent transferases"/>
    <property type="match status" value="1"/>
</dbReference>
<dbReference type="EMBL" id="QKYT01000230">
    <property type="protein sequence ID" value="RIA89166.1"/>
    <property type="molecule type" value="Genomic_DNA"/>
</dbReference>
<comment type="caution">
    <text evidence="6">The sequence shown here is derived from an EMBL/GenBank/DDBJ whole genome shotgun (WGS) entry which is preliminary data.</text>
</comment>
<organism evidence="6 7">
    <name type="scientific">Glomus cerebriforme</name>
    <dbReference type="NCBI Taxonomy" id="658196"/>
    <lineage>
        <taxon>Eukaryota</taxon>
        <taxon>Fungi</taxon>
        <taxon>Fungi incertae sedis</taxon>
        <taxon>Mucoromycota</taxon>
        <taxon>Glomeromycotina</taxon>
        <taxon>Glomeromycetes</taxon>
        <taxon>Glomerales</taxon>
        <taxon>Glomeraceae</taxon>
        <taxon>Glomus</taxon>
    </lineage>
</organism>
<gene>
    <name evidence="6" type="ORF">C1645_694663</name>
</gene>
<proteinExistence type="inferred from homology"/>
<dbReference type="InterPro" id="IPR015422">
    <property type="entry name" value="PyrdxlP-dep_Trfase_small"/>
</dbReference>
<comment type="cofactor">
    <cofactor evidence="1">
        <name>pyridoxal 5'-phosphate</name>
        <dbReference type="ChEBI" id="CHEBI:597326"/>
    </cofactor>
</comment>
<evidence type="ECO:0000256" key="3">
    <source>
        <dbReference type="ARBA" id="ARBA00022679"/>
    </source>
</evidence>
<keyword evidence="3 6" id="KW-0808">Transferase</keyword>
<dbReference type="InterPro" id="IPR050087">
    <property type="entry name" value="AON_synthase_class-II"/>
</dbReference>
<dbReference type="Gene3D" id="3.90.1150.10">
    <property type="entry name" value="Aspartate Aminotransferase, domain 1"/>
    <property type="match status" value="1"/>
</dbReference>
<feature type="non-terminal residue" evidence="6">
    <location>
        <position position="1"/>
    </location>
</feature>
<dbReference type="GO" id="GO:0006783">
    <property type="term" value="P:heme biosynthetic process"/>
    <property type="evidence" value="ECO:0007669"/>
    <property type="project" value="TreeGrafter"/>
</dbReference>
<dbReference type="PANTHER" id="PTHR13693:SF102">
    <property type="entry name" value="2-AMINO-3-KETOBUTYRATE COENZYME A LIGASE, MITOCHONDRIAL"/>
    <property type="match status" value="1"/>
</dbReference>
<dbReference type="STRING" id="658196.A0A397SWX5"/>
<dbReference type="InterPro" id="IPR004839">
    <property type="entry name" value="Aminotransferase_I/II_large"/>
</dbReference>
<dbReference type="Proteomes" id="UP000265703">
    <property type="component" value="Unassembled WGS sequence"/>
</dbReference>
<name>A0A397SWX5_9GLOM</name>
<dbReference type="GO" id="GO:0003870">
    <property type="term" value="F:5-aminolevulinate synthase activity"/>
    <property type="evidence" value="ECO:0007669"/>
    <property type="project" value="TreeGrafter"/>
</dbReference>
<dbReference type="Pfam" id="PF00155">
    <property type="entry name" value="Aminotran_1_2"/>
    <property type="match status" value="1"/>
</dbReference>
<evidence type="ECO:0000256" key="2">
    <source>
        <dbReference type="ARBA" id="ARBA00008392"/>
    </source>
</evidence>
<dbReference type="PANTHER" id="PTHR13693">
    <property type="entry name" value="CLASS II AMINOTRANSFERASE/8-AMINO-7-OXONONANOATE SYNTHASE"/>
    <property type="match status" value="1"/>
</dbReference>
<protein>
    <submittedName>
        <fullName evidence="6">Pyridoxal phosphate-dependent transferase</fullName>
    </submittedName>
</protein>
<dbReference type="GO" id="GO:0030170">
    <property type="term" value="F:pyridoxal phosphate binding"/>
    <property type="evidence" value="ECO:0007669"/>
    <property type="project" value="InterPro"/>
</dbReference>
<comment type="similarity">
    <text evidence="2">Belongs to the class-II pyridoxal-phosphate-dependent aminotransferase family.</text>
</comment>
<keyword evidence="4" id="KW-0012">Acyltransferase</keyword>
<dbReference type="AlphaFoldDB" id="A0A397SWX5"/>
<feature type="domain" description="Aminotransferase class I/classII large" evidence="5">
    <location>
        <begin position="4"/>
        <end position="120"/>
    </location>
</feature>